<keyword evidence="4" id="KW-0804">Transcription</keyword>
<protein>
    <submittedName>
        <fullName evidence="6">LysR family transcriptional regulator</fullName>
    </submittedName>
</protein>
<name>A0ABR7GLA1_9FIRM</name>
<dbReference type="SUPFAM" id="SSF53850">
    <property type="entry name" value="Periplasmic binding protein-like II"/>
    <property type="match status" value="1"/>
</dbReference>
<dbReference type="InterPro" id="IPR000847">
    <property type="entry name" value="LysR_HTH_N"/>
</dbReference>
<evidence type="ECO:0000256" key="1">
    <source>
        <dbReference type="ARBA" id="ARBA00009437"/>
    </source>
</evidence>
<reference evidence="6 7" key="1">
    <citation type="submission" date="2020-08" db="EMBL/GenBank/DDBJ databases">
        <title>Genome public.</title>
        <authorList>
            <person name="Liu C."/>
            <person name="Sun Q."/>
        </authorList>
    </citation>
    <scope>NUCLEOTIDE SEQUENCE [LARGE SCALE GENOMIC DNA]</scope>
    <source>
        <strain evidence="6 7">M2</strain>
    </source>
</reference>
<keyword evidence="7" id="KW-1185">Reference proteome</keyword>
<organism evidence="6 7">
    <name type="scientific">Agathobaculum hominis</name>
    <dbReference type="NCBI Taxonomy" id="2763014"/>
    <lineage>
        <taxon>Bacteria</taxon>
        <taxon>Bacillati</taxon>
        <taxon>Bacillota</taxon>
        <taxon>Clostridia</taxon>
        <taxon>Eubacteriales</taxon>
        <taxon>Butyricicoccaceae</taxon>
        <taxon>Agathobaculum</taxon>
    </lineage>
</organism>
<dbReference type="Gene3D" id="1.10.10.10">
    <property type="entry name" value="Winged helix-like DNA-binding domain superfamily/Winged helix DNA-binding domain"/>
    <property type="match status" value="1"/>
</dbReference>
<accession>A0ABR7GLA1</accession>
<dbReference type="Gene3D" id="3.40.190.290">
    <property type="match status" value="1"/>
</dbReference>
<evidence type="ECO:0000256" key="3">
    <source>
        <dbReference type="ARBA" id="ARBA00023125"/>
    </source>
</evidence>
<dbReference type="PRINTS" id="PR00039">
    <property type="entry name" value="HTHLYSR"/>
</dbReference>
<evidence type="ECO:0000313" key="7">
    <source>
        <dbReference type="Proteomes" id="UP000641741"/>
    </source>
</evidence>
<dbReference type="InterPro" id="IPR036388">
    <property type="entry name" value="WH-like_DNA-bd_sf"/>
</dbReference>
<feature type="domain" description="HTH lysR-type" evidence="5">
    <location>
        <begin position="9"/>
        <end position="60"/>
    </location>
</feature>
<gene>
    <name evidence="6" type="ORF">H8S02_03840</name>
</gene>
<dbReference type="CDD" id="cd05466">
    <property type="entry name" value="PBP2_LTTR_substrate"/>
    <property type="match status" value="1"/>
</dbReference>
<dbReference type="Pfam" id="PF00126">
    <property type="entry name" value="HTH_1"/>
    <property type="match status" value="1"/>
</dbReference>
<dbReference type="EMBL" id="JACOPK010000003">
    <property type="protein sequence ID" value="MBC5695077.1"/>
    <property type="molecule type" value="Genomic_DNA"/>
</dbReference>
<dbReference type="PANTHER" id="PTHR30346">
    <property type="entry name" value="TRANSCRIPTIONAL DUAL REGULATOR HCAR-RELATED"/>
    <property type="match status" value="1"/>
</dbReference>
<evidence type="ECO:0000259" key="5">
    <source>
        <dbReference type="PROSITE" id="PS50931"/>
    </source>
</evidence>
<dbReference type="Proteomes" id="UP000641741">
    <property type="component" value="Unassembled WGS sequence"/>
</dbReference>
<evidence type="ECO:0000256" key="4">
    <source>
        <dbReference type="ARBA" id="ARBA00023163"/>
    </source>
</evidence>
<dbReference type="InterPro" id="IPR005119">
    <property type="entry name" value="LysR_subst-bd"/>
</dbReference>
<keyword evidence="3" id="KW-0238">DNA-binding</keyword>
<dbReference type="PANTHER" id="PTHR30346:SF0">
    <property type="entry name" value="HCA OPERON TRANSCRIPTIONAL ACTIVATOR HCAR"/>
    <property type="match status" value="1"/>
</dbReference>
<evidence type="ECO:0000313" key="6">
    <source>
        <dbReference type="EMBL" id="MBC5695077.1"/>
    </source>
</evidence>
<dbReference type="InterPro" id="IPR036390">
    <property type="entry name" value="WH_DNA-bd_sf"/>
</dbReference>
<dbReference type="Pfam" id="PF03466">
    <property type="entry name" value="LysR_substrate"/>
    <property type="match status" value="1"/>
</dbReference>
<evidence type="ECO:0000256" key="2">
    <source>
        <dbReference type="ARBA" id="ARBA00023015"/>
    </source>
</evidence>
<dbReference type="PROSITE" id="PS50931">
    <property type="entry name" value="HTH_LYSR"/>
    <property type="match status" value="1"/>
</dbReference>
<dbReference type="RefSeq" id="WP_186969376.1">
    <property type="nucleotide sequence ID" value="NZ_JACOPK010000003.1"/>
</dbReference>
<comment type="caution">
    <text evidence="6">The sequence shown here is derived from an EMBL/GenBank/DDBJ whole genome shotgun (WGS) entry which is preliminary data.</text>
</comment>
<sequence length="291" mass="33024">MREVRDRYEIFLKVRETGNFTKAAEALNYTQSGISQMMAGLEEELGVQLFARAKKGVVLTDNGQRLIPYIREMVNQKEKLRQAAFNINNKVEGKLRIGSFSSVTAMWLPHVVHFFKENYPQVEVQIFDGNYDEIHDWIIRGQVDCGFLSSILAEDLTFYPLHQDALCAVLPREHPLAQRSSVTPEELLQYPFIIETPGCDNDILHLLEKYPHKPQTVYSFRDDTLIVAFVKHGLGVTISQELAMQAFANDVEIRPLVPESFRTIGLAFARTASSVTARTLLEYLQANLCGA</sequence>
<proteinExistence type="inferred from homology"/>
<comment type="similarity">
    <text evidence="1">Belongs to the LysR transcriptional regulatory family.</text>
</comment>
<dbReference type="SUPFAM" id="SSF46785">
    <property type="entry name" value="Winged helix' DNA-binding domain"/>
    <property type="match status" value="1"/>
</dbReference>
<keyword evidence="2" id="KW-0805">Transcription regulation</keyword>